<feature type="chain" id="PRO_5012997875" evidence="1">
    <location>
        <begin position="19"/>
        <end position="144"/>
    </location>
</feature>
<name>A0A1N6F6U6_9FLAO</name>
<sequence length="144" mass="16367">MKKVLYSLFIFASATLFAQKNTKIKFAILEDMVGTTTLFENQKEYVKSTQAYKSANLPQKFKKFSFIADQGLTEVKFKNNVGLLDNISLAQLNEQNNLPKETPVIIEGYEFKDTAMRIYAEIAQQVEVKDYNGVKSVFITTTAK</sequence>
<keyword evidence="3" id="KW-1185">Reference proteome</keyword>
<keyword evidence="1" id="KW-0732">Signal</keyword>
<organism evidence="2 3">
    <name type="scientific">Chryseobacterium scophthalmum</name>
    <dbReference type="NCBI Taxonomy" id="59733"/>
    <lineage>
        <taxon>Bacteria</taxon>
        <taxon>Pseudomonadati</taxon>
        <taxon>Bacteroidota</taxon>
        <taxon>Flavobacteriia</taxon>
        <taxon>Flavobacteriales</taxon>
        <taxon>Weeksellaceae</taxon>
        <taxon>Chryseobacterium group</taxon>
        <taxon>Chryseobacterium</taxon>
    </lineage>
</organism>
<accession>A0A1N6F6U6</accession>
<dbReference type="AlphaFoldDB" id="A0A1N6F6U6"/>
<feature type="signal peptide" evidence="1">
    <location>
        <begin position="1"/>
        <end position="18"/>
    </location>
</feature>
<proteinExistence type="predicted"/>
<dbReference type="Proteomes" id="UP000184782">
    <property type="component" value="Unassembled WGS sequence"/>
</dbReference>
<evidence type="ECO:0000313" key="2">
    <source>
        <dbReference type="EMBL" id="SIN91012.1"/>
    </source>
</evidence>
<dbReference type="EMBL" id="FSRQ01000001">
    <property type="protein sequence ID" value="SIN91012.1"/>
    <property type="molecule type" value="Genomic_DNA"/>
</dbReference>
<protein>
    <submittedName>
        <fullName evidence="2">Uncharacterized protein</fullName>
    </submittedName>
</protein>
<evidence type="ECO:0000313" key="3">
    <source>
        <dbReference type="Proteomes" id="UP000184782"/>
    </source>
</evidence>
<reference evidence="3" key="1">
    <citation type="submission" date="2016-12" db="EMBL/GenBank/DDBJ databases">
        <authorList>
            <person name="Varghese N."/>
            <person name="Submissions S."/>
        </authorList>
    </citation>
    <scope>NUCLEOTIDE SEQUENCE [LARGE SCALE GENOMIC DNA]</scope>
    <source>
        <strain evidence="3">DSM 16779</strain>
    </source>
</reference>
<evidence type="ECO:0000256" key="1">
    <source>
        <dbReference type="SAM" id="SignalP"/>
    </source>
</evidence>
<dbReference type="OrthoDB" id="1272742at2"/>
<gene>
    <name evidence="2" type="ORF">SAMN05421769_1049</name>
</gene>
<dbReference type="RefSeq" id="WP_074229253.1">
    <property type="nucleotide sequence ID" value="NZ_FSRQ01000001.1"/>
</dbReference>